<sequence>MNVIQDEEDGDLRRALQPFVDELVQSAPPSLSAPALLVTIIPPEPQDYQATLENAIALNNQGNYEAALPLLERLKVAGLQAEALKTTQRSVQWQQQLRAEQEARRQRLAALHRAYEDIALLARSQATLRNAWGE</sequence>
<gene>
    <name evidence="1" type="ORF">CUN51_02720</name>
</gene>
<dbReference type="Proteomes" id="UP000228921">
    <property type="component" value="Unassembled WGS sequence"/>
</dbReference>
<dbReference type="AlphaFoldDB" id="A0A2M8P2V1"/>
<evidence type="ECO:0000313" key="2">
    <source>
        <dbReference type="Proteomes" id="UP000228921"/>
    </source>
</evidence>
<proteinExistence type="predicted"/>
<name>A0A2M8P2V1_9CHLR</name>
<evidence type="ECO:0000313" key="1">
    <source>
        <dbReference type="EMBL" id="PJF31872.1"/>
    </source>
</evidence>
<reference evidence="1 2" key="1">
    <citation type="submission" date="2017-11" db="EMBL/GenBank/DDBJ databases">
        <title>Evolution of Phototrophy in the Chloroflexi Phylum Driven by Horizontal Gene Transfer.</title>
        <authorList>
            <person name="Ward L.M."/>
            <person name="Hemp J."/>
            <person name="Shih P.M."/>
            <person name="Mcglynn S.E."/>
            <person name="Fischer W."/>
        </authorList>
    </citation>
    <scope>NUCLEOTIDE SEQUENCE [LARGE SCALE GENOMIC DNA]</scope>
    <source>
        <strain evidence="1">CP2_2F</strain>
    </source>
</reference>
<dbReference type="EMBL" id="PGTK01000002">
    <property type="protein sequence ID" value="PJF31872.1"/>
    <property type="molecule type" value="Genomic_DNA"/>
</dbReference>
<comment type="caution">
    <text evidence="1">The sequence shown here is derived from an EMBL/GenBank/DDBJ whole genome shotgun (WGS) entry which is preliminary data.</text>
</comment>
<accession>A0A2M8P2V1</accession>
<protein>
    <submittedName>
        <fullName evidence="1">Uncharacterized protein</fullName>
    </submittedName>
</protein>
<organism evidence="1 2">
    <name type="scientific">Candidatus Thermofonsia Clade 1 bacterium</name>
    <dbReference type="NCBI Taxonomy" id="2364210"/>
    <lineage>
        <taxon>Bacteria</taxon>
        <taxon>Bacillati</taxon>
        <taxon>Chloroflexota</taxon>
        <taxon>Candidatus Thermofontia</taxon>
        <taxon>Candidatus Thermofonsia Clade 1</taxon>
    </lineage>
</organism>